<dbReference type="PROSITE" id="PS51471">
    <property type="entry name" value="FE2OG_OXY"/>
    <property type="match status" value="1"/>
</dbReference>
<evidence type="ECO:0000313" key="3">
    <source>
        <dbReference type="EMBL" id="PAV14774.1"/>
    </source>
</evidence>
<name>A0A286U5D5_9AGAM</name>
<proteinExistence type="predicted"/>
<gene>
    <name evidence="3" type="ORF">PNOK_0932700</name>
</gene>
<feature type="compositionally biased region" description="Basic and acidic residues" evidence="1">
    <location>
        <begin position="299"/>
        <end position="326"/>
    </location>
</feature>
<organism evidence="3 4">
    <name type="scientific">Pyrrhoderma noxium</name>
    <dbReference type="NCBI Taxonomy" id="2282107"/>
    <lineage>
        <taxon>Eukaryota</taxon>
        <taxon>Fungi</taxon>
        <taxon>Dikarya</taxon>
        <taxon>Basidiomycota</taxon>
        <taxon>Agaricomycotina</taxon>
        <taxon>Agaricomycetes</taxon>
        <taxon>Hymenochaetales</taxon>
        <taxon>Hymenochaetaceae</taxon>
        <taxon>Pyrrhoderma</taxon>
    </lineage>
</organism>
<feature type="region of interest" description="Disordered" evidence="1">
    <location>
        <begin position="157"/>
        <end position="210"/>
    </location>
</feature>
<evidence type="ECO:0000259" key="2">
    <source>
        <dbReference type="PROSITE" id="PS51471"/>
    </source>
</evidence>
<reference evidence="3 4" key="1">
    <citation type="journal article" date="2017" name="Mol. Ecol.">
        <title>Comparative and population genomic landscape of Phellinus noxius: A hypervariable fungus causing root rot in trees.</title>
        <authorList>
            <person name="Chung C.L."/>
            <person name="Lee T.J."/>
            <person name="Akiba M."/>
            <person name="Lee H.H."/>
            <person name="Kuo T.H."/>
            <person name="Liu D."/>
            <person name="Ke H.M."/>
            <person name="Yokoi T."/>
            <person name="Roa M.B."/>
            <person name="Lu M.J."/>
            <person name="Chang Y.Y."/>
            <person name="Ann P.J."/>
            <person name="Tsai J.N."/>
            <person name="Chen C.Y."/>
            <person name="Tzean S.S."/>
            <person name="Ota Y."/>
            <person name="Hattori T."/>
            <person name="Sahashi N."/>
            <person name="Liou R.F."/>
            <person name="Kikuchi T."/>
            <person name="Tsai I.J."/>
        </authorList>
    </citation>
    <scope>NUCLEOTIDE SEQUENCE [LARGE SCALE GENOMIC DNA]</scope>
    <source>
        <strain evidence="3 4">FFPRI411160</strain>
    </source>
</reference>
<dbReference type="Proteomes" id="UP000217199">
    <property type="component" value="Unassembled WGS sequence"/>
</dbReference>
<comment type="caution">
    <text evidence="3">The sequence shown here is derived from an EMBL/GenBank/DDBJ whole genome shotgun (WGS) entry which is preliminary data.</text>
</comment>
<dbReference type="GO" id="GO:0006307">
    <property type="term" value="P:DNA alkylation repair"/>
    <property type="evidence" value="ECO:0007669"/>
    <property type="project" value="InterPro"/>
</dbReference>
<dbReference type="GO" id="GO:0051213">
    <property type="term" value="F:dioxygenase activity"/>
    <property type="evidence" value="ECO:0007669"/>
    <property type="project" value="InterPro"/>
</dbReference>
<feature type="domain" description="Fe2OG dioxygenase" evidence="2">
    <location>
        <begin position="108"/>
        <end position="265"/>
    </location>
</feature>
<dbReference type="OrthoDB" id="445341at2759"/>
<dbReference type="Pfam" id="PF13532">
    <property type="entry name" value="2OG-FeII_Oxy_2"/>
    <property type="match status" value="1"/>
</dbReference>
<dbReference type="InterPro" id="IPR005123">
    <property type="entry name" value="Oxoglu/Fe-dep_dioxygenase_dom"/>
</dbReference>
<evidence type="ECO:0000313" key="4">
    <source>
        <dbReference type="Proteomes" id="UP000217199"/>
    </source>
</evidence>
<keyword evidence="4" id="KW-1185">Reference proteome</keyword>
<dbReference type="InterPro" id="IPR032854">
    <property type="entry name" value="ALKBH3"/>
</dbReference>
<dbReference type="STRING" id="2282107.A0A286U5D5"/>
<dbReference type="InParanoid" id="A0A286U5D5"/>
<feature type="region of interest" description="Disordered" evidence="1">
    <location>
        <begin position="268"/>
        <end position="326"/>
    </location>
</feature>
<dbReference type="AlphaFoldDB" id="A0A286U5D5"/>
<dbReference type="InterPro" id="IPR027450">
    <property type="entry name" value="AlkB-like"/>
</dbReference>
<feature type="compositionally biased region" description="Basic and acidic residues" evidence="1">
    <location>
        <begin position="278"/>
        <end position="289"/>
    </location>
</feature>
<sequence>MSDTMEWRAHLPVDASCFGEGDTYLVHNVLPSDIISDVFQRLRGEVKWASMSHRGGDVPRLIAVEGEISPDGSFPIYRHPSDTAPPLLEFTPTVKRIRDHVSSLLHQPLNHVLIQWYRNGNDYIAEHADKTVDIVRGSAIINVSIGSQRTMILRFKKGHTSQHSEENITDDDTDNQKDSENVHNGHNHQNHNHYLNNNPLSCPPPRKSQRIPLPHNSLFILGPETNRKWTHGIKPDKRLETLKSDEEIGEEFGGGRISLTFRWIGTFLGHSPSPSPRLSERTNNDDKGTEMVGRANPMNREDNADIDRDGDGDGDRDESIAVDEEKGRGMVIWGQGATGKTREEARVVVNGGEEAASLLRAFGEENHSPSFDWDSAYGGGFDVLHLI</sequence>
<evidence type="ECO:0000256" key="1">
    <source>
        <dbReference type="SAM" id="MobiDB-lite"/>
    </source>
</evidence>
<protein>
    <submittedName>
        <fullName evidence="3">Isochorismatase family</fullName>
    </submittedName>
</protein>
<dbReference type="SUPFAM" id="SSF51197">
    <property type="entry name" value="Clavaminate synthase-like"/>
    <property type="match status" value="1"/>
</dbReference>
<dbReference type="Gene3D" id="2.60.120.590">
    <property type="entry name" value="Alpha-ketoglutarate-dependent dioxygenase AlkB-like"/>
    <property type="match status" value="1"/>
</dbReference>
<feature type="compositionally biased region" description="Basic and acidic residues" evidence="1">
    <location>
        <begin position="174"/>
        <end position="183"/>
    </location>
</feature>
<accession>A0A286U5D5</accession>
<dbReference type="EMBL" id="NBII01000011">
    <property type="protein sequence ID" value="PAV14774.1"/>
    <property type="molecule type" value="Genomic_DNA"/>
</dbReference>
<dbReference type="PANTHER" id="PTHR31212:SF5">
    <property type="entry name" value="ISOCHORISMATASE FAMILY PROTEIN FAMILY (AFU_ORTHOLOGUE AFUA_3G14500)"/>
    <property type="match status" value="1"/>
</dbReference>
<dbReference type="InterPro" id="IPR037151">
    <property type="entry name" value="AlkB-like_sf"/>
</dbReference>
<dbReference type="PANTHER" id="PTHR31212">
    <property type="entry name" value="ALPHA-KETOGLUTARATE-DEPENDENT DIOXYGENASE ALKB HOMOLOG 3"/>
    <property type="match status" value="1"/>
</dbReference>